<evidence type="ECO:0000259" key="3">
    <source>
        <dbReference type="PROSITE" id="PS51087"/>
    </source>
</evidence>
<evidence type="ECO:0000313" key="5">
    <source>
        <dbReference type="Proteomes" id="UP001301140"/>
    </source>
</evidence>
<reference evidence="4 5" key="1">
    <citation type="submission" date="2023-03" db="EMBL/GenBank/DDBJ databases">
        <title>YIM 152171 draft genome.</title>
        <authorList>
            <person name="Yang Z."/>
        </authorList>
    </citation>
    <scope>NUCLEOTIDE SEQUENCE [LARGE SCALE GENOMIC DNA]</scope>
    <source>
        <strain evidence="4 5">YIM 152171</strain>
    </source>
</reference>
<dbReference type="Pfam" id="PF04379">
    <property type="entry name" value="DUF525"/>
    <property type="match status" value="1"/>
</dbReference>
<keyword evidence="5" id="KW-1185">Reference proteome</keyword>
<dbReference type="EMBL" id="JARGEQ010000001">
    <property type="protein sequence ID" value="MDF1584765.1"/>
    <property type="molecule type" value="Genomic_DNA"/>
</dbReference>
<dbReference type="InterPro" id="IPR050718">
    <property type="entry name" value="ApaG-like"/>
</dbReference>
<comment type="caution">
    <text evidence="4">The sequence shown here is derived from an EMBL/GenBank/DDBJ whole genome shotgun (WGS) entry which is preliminary data.</text>
</comment>
<sequence length="130" mass="14456">MYDAVTLGIRVTVEPFFIEEQSQPPDTRWMFGYRITISNGRREPVQLLSRHWRITDARGQSTEVRGQGVVGKQPRIEPGASFEYTSGAPLATPSGIMAGSYRMVTDKGAVLDVDIPTFSLDTPGRRSRPN</sequence>
<dbReference type="SUPFAM" id="SSF110069">
    <property type="entry name" value="ApaG-like"/>
    <property type="match status" value="1"/>
</dbReference>
<dbReference type="PANTHER" id="PTHR47191">
    <property type="entry name" value="OS05G0170800 PROTEIN"/>
    <property type="match status" value="1"/>
</dbReference>
<name>A0AAP3UZ40_9PROT</name>
<accession>A0AAP3UZ40</accession>
<dbReference type="PROSITE" id="PS51087">
    <property type="entry name" value="APAG"/>
    <property type="match status" value="1"/>
</dbReference>
<evidence type="ECO:0000313" key="4">
    <source>
        <dbReference type="EMBL" id="MDF1584765.1"/>
    </source>
</evidence>
<dbReference type="NCBIfam" id="NF003967">
    <property type="entry name" value="PRK05461.1"/>
    <property type="match status" value="1"/>
</dbReference>
<evidence type="ECO:0000256" key="1">
    <source>
        <dbReference type="ARBA" id="ARBA00017693"/>
    </source>
</evidence>
<proteinExistence type="inferred from homology"/>
<dbReference type="InterPro" id="IPR036767">
    <property type="entry name" value="ApaG_sf"/>
</dbReference>
<dbReference type="RefSeq" id="WP_327787169.1">
    <property type="nucleotide sequence ID" value="NZ_JARGEQ010000001.1"/>
</dbReference>
<gene>
    <name evidence="2 4" type="primary">apaG</name>
    <name evidence="4" type="ORF">PZ740_00015</name>
</gene>
<dbReference type="PANTHER" id="PTHR47191:SF2">
    <property type="entry name" value="OS05G0170800 PROTEIN"/>
    <property type="match status" value="1"/>
</dbReference>
<dbReference type="InterPro" id="IPR023065">
    <property type="entry name" value="Uncharacterised_ApaG"/>
</dbReference>
<dbReference type="InterPro" id="IPR007474">
    <property type="entry name" value="ApaG_domain"/>
</dbReference>
<dbReference type="Gene3D" id="2.60.40.1470">
    <property type="entry name" value="ApaG domain"/>
    <property type="match status" value="1"/>
</dbReference>
<protein>
    <recommendedName>
        <fullName evidence="1 2">Protein ApaG</fullName>
    </recommendedName>
</protein>
<dbReference type="AlphaFoldDB" id="A0AAP3UZ40"/>
<evidence type="ECO:0000256" key="2">
    <source>
        <dbReference type="HAMAP-Rule" id="MF_00791"/>
    </source>
</evidence>
<dbReference type="Proteomes" id="UP001301140">
    <property type="component" value="Unassembled WGS sequence"/>
</dbReference>
<feature type="domain" description="ApaG" evidence="3">
    <location>
        <begin position="3"/>
        <end position="127"/>
    </location>
</feature>
<organism evidence="4 5">
    <name type="scientific">Marinimicrococcus flavescens</name>
    <dbReference type="NCBI Taxonomy" id="3031815"/>
    <lineage>
        <taxon>Bacteria</taxon>
        <taxon>Pseudomonadati</taxon>
        <taxon>Pseudomonadota</taxon>
        <taxon>Alphaproteobacteria</taxon>
        <taxon>Geminicoccales</taxon>
        <taxon>Geminicoccaceae</taxon>
        <taxon>Marinimicrococcus</taxon>
    </lineage>
</organism>
<dbReference type="HAMAP" id="MF_00791">
    <property type="entry name" value="ApaG"/>
    <property type="match status" value="1"/>
</dbReference>